<dbReference type="EMBL" id="ML210212">
    <property type="protein sequence ID" value="TFK23801.1"/>
    <property type="molecule type" value="Genomic_DNA"/>
</dbReference>
<dbReference type="GO" id="GO:0006513">
    <property type="term" value="P:protein monoubiquitination"/>
    <property type="evidence" value="ECO:0007669"/>
    <property type="project" value="TreeGrafter"/>
</dbReference>
<dbReference type="GO" id="GO:0000209">
    <property type="term" value="P:protein polyubiquitination"/>
    <property type="evidence" value="ECO:0007669"/>
    <property type="project" value="TreeGrafter"/>
</dbReference>
<feature type="compositionally biased region" description="Basic and acidic residues" evidence="1">
    <location>
        <begin position="648"/>
        <end position="677"/>
    </location>
</feature>
<keyword evidence="3" id="KW-1185">Reference proteome</keyword>
<feature type="region of interest" description="Disordered" evidence="1">
    <location>
        <begin position="617"/>
        <end position="710"/>
    </location>
</feature>
<evidence type="ECO:0008006" key="4">
    <source>
        <dbReference type="Google" id="ProtNLM"/>
    </source>
</evidence>
<feature type="compositionally biased region" description="Low complexity" evidence="1">
    <location>
        <begin position="816"/>
        <end position="834"/>
    </location>
</feature>
<dbReference type="GO" id="GO:0043161">
    <property type="term" value="P:proteasome-mediated ubiquitin-dependent protein catabolic process"/>
    <property type="evidence" value="ECO:0007669"/>
    <property type="project" value="TreeGrafter"/>
</dbReference>
<feature type="compositionally biased region" description="Low complexity" evidence="1">
    <location>
        <begin position="635"/>
        <end position="646"/>
    </location>
</feature>
<accession>A0A5C3KT92</accession>
<evidence type="ECO:0000313" key="3">
    <source>
        <dbReference type="Proteomes" id="UP000307440"/>
    </source>
</evidence>
<dbReference type="Proteomes" id="UP000307440">
    <property type="component" value="Unassembled WGS sequence"/>
</dbReference>
<protein>
    <recommendedName>
        <fullName evidence="4">HECT-like ubiquitin-conjugating enzyme-binding-domain-containing protein</fullName>
    </recommendedName>
</protein>
<dbReference type="GO" id="GO:0005634">
    <property type="term" value="C:nucleus"/>
    <property type="evidence" value="ECO:0007669"/>
    <property type="project" value="TreeGrafter"/>
</dbReference>
<dbReference type="AlphaFoldDB" id="A0A5C3KT92"/>
<feature type="compositionally biased region" description="Gly residues" evidence="1">
    <location>
        <begin position="801"/>
        <end position="815"/>
    </location>
</feature>
<dbReference type="GO" id="GO:0061630">
    <property type="term" value="F:ubiquitin protein ligase activity"/>
    <property type="evidence" value="ECO:0007669"/>
    <property type="project" value="TreeGrafter"/>
</dbReference>
<feature type="region of interest" description="Disordered" evidence="1">
    <location>
        <begin position="36"/>
        <end position="65"/>
    </location>
</feature>
<dbReference type="GO" id="GO:0005829">
    <property type="term" value="C:cytosol"/>
    <property type="evidence" value="ECO:0007669"/>
    <property type="project" value="TreeGrafter"/>
</dbReference>
<evidence type="ECO:0000256" key="1">
    <source>
        <dbReference type="SAM" id="MobiDB-lite"/>
    </source>
</evidence>
<gene>
    <name evidence="2" type="ORF">FA15DRAFT_670172</name>
</gene>
<dbReference type="OrthoDB" id="66510at2759"/>
<feature type="compositionally biased region" description="Basic and acidic residues" evidence="1">
    <location>
        <begin position="37"/>
        <end position="49"/>
    </location>
</feature>
<dbReference type="GO" id="GO:0030332">
    <property type="term" value="F:cyclin binding"/>
    <property type="evidence" value="ECO:0007669"/>
    <property type="project" value="TreeGrafter"/>
</dbReference>
<dbReference type="PANTHER" id="PTHR31531:SF2">
    <property type="entry name" value="E3 UBIQUITIN-PROTEIN LIGASE E3D"/>
    <property type="match status" value="1"/>
</dbReference>
<dbReference type="GO" id="GO:0051865">
    <property type="term" value="P:protein autoubiquitination"/>
    <property type="evidence" value="ECO:0007669"/>
    <property type="project" value="TreeGrafter"/>
</dbReference>
<dbReference type="InterPro" id="IPR019193">
    <property type="entry name" value="UBQ-conj_enz_E2-bd_prot"/>
</dbReference>
<evidence type="ECO:0000313" key="2">
    <source>
        <dbReference type="EMBL" id="TFK23801.1"/>
    </source>
</evidence>
<dbReference type="Pfam" id="PF09814">
    <property type="entry name" value="HECT_2"/>
    <property type="match status" value="1"/>
</dbReference>
<dbReference type="PANTHER" id="PTHR31531">
    <property type="entry name" value="E3 UBIQUITIN-PROTEIN LIGASE E3D FAMILY MEMBER"/>
    <property type="match status" value="1"/>
</dbReference>
<sequence>MATLAKPRTVVETTINEEETDIMLAGVPAPFPVGELELARQSEDDREREVAEEEQKETDDPFMAPEERQARVEAPFQPRVLAADDSGTAFAPRNGEQVNELMPSITTLQKSCIMTLNNILSTSMSLDTMSHPQSPSQSWKSIVPDRRHSMPNTSLIGAQSGSSTATTSVLRSPADSATSEALQTLISNLRARTSEEDDRMIEIRQGPSTTLAVPFTTIDTDTTSLLFELRERTTQLGSTLSPRDAALTHSLVTLLSYFDRLSVLQQSMGANVAEGEWDTATPRATDTPREPDVDVPPPIDVFDALTRHLNDVQLDRLLNQPLSPTTATTATTAKATRQLHQVESSILWAQIDKELENVVTMCKERTRFHPHEGLPPKYEYSLDTYDYLDDADLESLPEYDGTGRLSLEDSRSIIGGKLKEKGDRSDIASMAAPTSTSAMDEKMRLDLEGVAMAIDRLYLVAPQLHNQRVELNAGKLEKLAKLERDRAAGSLRSKGKGKEKERDVKELETILEMLGRAGERSLKDQSVVLDGEAMKSRLEKAKARDEAQKAAFVQTLLQHSSAGRMKGQDAVLHPPKVKDPEAMLTLPEFIRERIPLDSELLRGGGVMLSLPEIVAQEPDDAARDKEKRKEKRKSGGASSITSNKSSKSVREDEHEASVGHKNKEKEEKREKDKDKKSSRSRSLSAPPLSWLKHSRSLGNLAKGRGGASNTVNMAQHPLPTVNGGVVTVNGQKQKESAFDVVYVAEHHSNLHHVLVFFTLTEELPPNANLIAEVLPPFPEHHSQGGDQLVIRSVVSPSSGSSWGGTWGGRSGGGKPGSRPGSRSGLGAADSVSGSRGDGGSENVVWSSLPLALPARTAPGRKEVRMQSGHWEIKMPTIRQETNGSRGQTNGQVEEHQKEDYPDALRNPLLDATQLEAASPTSFVCASCSLPIIVPGPSANNGTASPPLSPLAYRDLPSEHWEELVEAWMCHPDQKLHETVMKHARGNGRAGNDVQVKVGAGGRESRGGFWPRKGQCFVGGSYLLFERSVMVTSNMLLDADENREQIHDNWKQCRCLCGAVIGRSQDREIFVDHGGGDDESDRECDVEVEVCYRILKYAIRPVAPGHTELLKIPLSAFIVDDMMEYVQAHATYRFVVRDEEDERPRILVWLFKPRIRLSYTTPKSRALPKNASITAAKVLFKLIGPSEAGGEIKTLLNKYPGFPQAEYLSYPMAVCMRLAALLKESSSAYPESLRTMTGLEVGWLHRR</sequence>
<feature type="region of interest" description="Disordered" evidence="1">
    <location>
        <begin position="794"/>
        <end position="843"/>
    </location>
</feature>
<organism evidence="2 3">
    <name type="scientific">Coprinopsis marcescibilis</name>
    <name type="common">Agaric fungus</name>
    <name type="synonym">Psathyrella marcescibilis</name>
    <dbReference type="NCBI Taxonomy" id="230819"/>
    <lineage>
        <taxon>Eukaryota</taxon>
        <taxon>Fungi</taxon>
        <taxon>Dikarya</taxon>
        <taxon>Basidiomycota</taxon>
        <taxon>Agaricomycotina</taxon>
        <taxon>Agaricomycetes</taxon>
        <taxon>Agaricomycetidae</taxon>
        <taxon>Agaricales</taxon>
        <taxon>Agaricineae</taxon>
        <taxon>Psathyrellaceae</taxon>
        <taxon>Coprinopsis</taxon>
    </lineage>
</organism>
<dbReference type="GO" id="GO:0031624">
    <property type="term" value="F:ubiquitin conjugating enzyme binding"/>
    <property type="evidence" value="ECO:0007669"/>
    <property type="project" value="TreeGrafter"/>
</dbReference>
<feature type="region of interest" description="Disordered" evidence="1">
    <location>
        <begin position="276"/>
        <end position="296"/>
    </location>
</feature>
<proteinExistence type="predicted"/>
<name>A0A5C3KT92_COPMA</name>
<dbReference type="GO" id="GO:0000151">
    <property type="term" value="C:ubiquitin ligase complex"/>
    <property type="evidence" value="ECO:0007669"/>
    <property type="project" value="TreeGrafter"/>
</dbReference>
<reference evidence="2 3" key="1">
    <citation type="journal article" date="2019" name="Nat. Ecol. Evol.">
        <title>Megaphylogeny resolves global patterns of mushroom evolution.</title>
        <authorList>
            <person name="Varga T."/>
            <person name="Krizsan K."/>
            <person name="Foldi C."/>
            <person name="Dima B."/>
            <person name="Sanchez-Garcia M."/>
            <person name="Sanchez-Ramirez S."/>
            <person name="Szollosi G.J."/>
            <person name="Szarkandi J.G."/>
            <person name="Papp V."/>
            <person name="Albert L."/>
            <person name="Andreopoulos W."/>
            <person name="Angelini C."/>
            <person name="Antonin V."/>
            <person name="Barry K.W."/>
            <person name="Bougher N.L."/>
            <person name="Buchanan P."/>
            <person name="Buyck B."/>
            <person name="Bense V."/>
            <person name="Catcheside P."/>
            <person name="Chovatia M."/>
            <person name="Cooper J."/>
            <person name="Damon W."/>
            <person name="Desjardin D."/>
            <person name="Finy P."/>
            <person name="Geml J."/>
            <person name="Haridas S."/>
            <person name="Hughes K."/>
            <person name="Justo A."/>
            <person name="Karasinski D."/>
            <person name="Kautmanova I."/>
            <person name="Kiss B."/>
            <person name="Kocsube S."/>
            <person name="Kotiranta H."/>
            <person name="LaButti K.M."/>
            <person name="Lechner B.E."/>
            <person name="Liimatainen K."/>
            <person name="Lipzen A."/>
            <person name="Lukacs Z."/>
            <person name="Mihaltcheva S."/>
            <person name="Morgado L.N."/>
            <person name="Niskanen T."/>
            <person name="Noordeloos M.E."/>
            <person name="Ohm R.A."/>
            <person name="Ortiz-Santana B."/>
            <person name="Ovrebo C."/>
            <person name="Racz N."/>
            <person name="Riley R."/>
            <person name="Savchenko A."/>
            <person name="Shiryaev A."/>
            <person name="Soop K."/>
            <person name="Spirin V."/>
            <person name="Szebenyi C."/>
            <person name="Tomsovsky M."/>
            <person name="Tulloss R.E."/>
            <person name="Uehling J."/>
            <person name="Grigoriev I.V."/>
            <person name="Vagvolgyi C."/>
            <person name="Papp T."/>
            <person name="Martin F.M."/>
            <person name="Miettinen O."/>
            <person name="Hibbett D.S."/>
            <person name="Nagy L.G."/>
        </authorList>
    </citation>
    <scope>NUCLEOTIDE SEQUENCE [LARGE SCALE GENOMIC DNA]</scope>
    <source>
        <strain evidence="2 3">CBS 121175</strain>
    </source>
</reference>
<dbReference type="STRING" id="230819.A0A5C3KT92"/>